<keyword evidence="1" id="KW-0472">Membrane</keyword>
<accession>A0A366D3L5</accession>
<dbReference type="AlphaFoldDB" id="A0A366D3L5"/>
<keyword evidence="1" id="KW-0812">Transmembrane</keyword>
<keyword evidence="1" id="KW-1133">Transmembrane helix</keyword>
<protein>
    <submittedName>
        <fullName evidence="2">Uncharacterized protein</fullName>
    </submittedName>
</protein>
<evidence type="ECO:0000313" key="3">
    <source>
        <dbReference type="Proteomes" id="UP000252086"/>
    </source>
</evidence>
<reference evidence="2 3" key="1">
    <citation type="submission" date="2018-06" db="EMBL/GenBank/DDBJ databases">
        <title>Genomic Encyclopedia of Type Strains, Phase III (KMG-III): the genomes of soil and plant-associated and newly described type strains.</title>
        <authorList>
            <person name="Whitman W."/>
        </authorList>
    </citation>
    <scope>NUCLEOTIDE SEQUENCE [LARGE SCALE GENOMIC DNA]</scope>
    <source>
        <strain evidence="2 3">CECT 7732</strain>
    </source>
</reference>
<proteinExistence type="predicted"/>
<evidence type="ECO:0000313" key="2">
    <source>
        <dbReference type="EMBL" id="RBO84657.1"/>
    </source>
</evidence>
<dbReference type="Proteomes" id="UP000252086">
    <property type="component" value="Unassembled WGS sequence"/>
</dbReference>
<gene>
    <name evidence="2" type="ORF">DFP76_10254</name>
</gene>
<comment type="caution">
    <text evidence="2">The sequence shown here is derived from an EMBL/GenBank/DDBJ whole genome shotgun (WGS) entry which is preliminary data.</text>
</comment>
<dbReference type="EMBL" id="QNRF01000002">
    <property type="protein sequence ID" value="RBO84657.1"/>
    <property type="molecule type" value="Genomic_DNA"/>
</dbReference>
<organism evidence="2 3">
    <name type="scientific">Marinomonas aquiplantarum</name>
    <dbReference type="NCBI Taxonomy" id="491951"/>
    <lineage>
        <taxon>Bacteria</taxon>
        <taxon>Pseudomonadati</taxon>
        <taxon>Pseudomonadota</taxon>
        <taxon>Gammaproteobacteria</taxon>
        <taxon>Oceanospirillales</taxon>
        <taxon>Oceanospirillaceae</taxon>
        <taxon>Marinomonas</taxon>
    </lineage>
</organism>
<name>A0A366D3L5_9GAMM</name>
<feature type="transmembrane region" description="Helical" evidence="1">
    <location>
        <begin position="12"/>
        <end position="31"/>
    </location>
</feature>
<keyword evidence="3" id="KW-1185">Reference proteome</keyword>
<evidence type="ECO:0000256" key="1">
    <source>
        <dbReference type="SAM" id="Phobius"/>
    </source>
</evidence>
<sequence>MILFYLKKFIGMWLMPIPLTLLMMALALLLINRRPRTAQAILLLAMLFLGFTSWEPVANRLIATVETPFVVFDSKQPVDRTTRQ</sequence>